<organism evidence="2 3">
    <name type="scientific">Ambrosiozyma monospora</name>
    <name type="common">Yeast</name>
    <name type="synonym">Endomycopsis monosporus</name>
    <dbReference type="NCBI Taxonomy" id="43982"/>
    <lineage>
        <taxon>Eukaryota</taxon>
        <taxon>Fungi</taxon>
        <taxon>Dikarya</taxon>
        <taxon>Ascomycota</taxon>
        <taxon>Saccharomycotina</taxon>
        <taxon>Pichiomycetes</taxon>
        <taxon>Pichiales</taxon>
        <taxon>Pichiaceae</taxon>
        <taxon>Ambrosiozyma</taxon>
    </lineage>
</organism>
<protein>
    <submittedName>
        <fullName evidence="2">Unnamed protein product</fullName>
    </submittedName>
</protein>
<sequence length="574" mass="63058">MIFSITLILGLFIQYSTSTHITSTSQPSDDPILSAEMDIIDEYDSSYYSYMGEDLDYELKLATTAIGDAVLGDFTTNKGYYSSLDASLYASVTSMYQIATSLNFVDSRFDVYYDALNSFFSIVETADNQKFSTLLSAVSSEYEYQQQLYNWTVGIYTPGLTSSSWDTAMSLSTDSKYSDVYKAIKCYEMEYDAIFNGGDFNSFSSTYSDQNFISSYLDVLSSYINASDPSDYNEICNTLYPMATRLPMNERIEAAVKQEFLTNYFGYEFILTYGQDVLTVPATLDPGASSSNVPLTTQPTTIVTTGNATYTMYKPYELEFLIVLTSNSTTTAIRSITGSSTITAPVSGTTVVGGMASVLSITSNNIPIINCAVAGLARQYYDSNGTFDSFMSAHSNSAYVSSYSSLLGKYPDQNIAANGTKWQEVMIGLYNVIFKLPLDMQNHILDVIGYCYLENQRLAKTKDASSMGLSDYYIPLVNYSPGDGRDFQSIFKFGNGTTYLNLVTVSGTDSKMTHTHASGSTSFSISEDTVVANPYVPIFPTQFQGAGENLNVKTYAVVDLRPGAGRNNALGPHQ</sequence>
<gene>
    <name evidence="2" type="ORF">Amon01_000370000</name>
</gene>
<feature type="chain" id="PRO_5040780473" evidence="1">
    <location>
        <begin position="19"/>
        <end position="574"/>
    </location>
</feature>
<evidence type="ECO:0000313" key="2">
    <source>
        <dbReference type="EMBL" id="GMG29292.1"/>
    </source>
</evidence>
<accession>A0A9W6YWY8</accession>
<keyword evidence="3" id="KW-1185">Reference proteome</keyword>
<proteinExistence type="predicted"/>
<feature type="signal peptide" evidence="1">
    <location>
        <begin position="1"/>
        <end position="18"/>
    </location>
</feature>
<dbReference type="AlphaFoldDB" id="A0A9W6YWY8"/>
<evidence type="ECO:0000313" key="3">
    <source>
        <dbReference type="Proteomes" id="UP001165063"/>
    </source>
</evidence>
<evidence type="ECO:0000256" key="1">
    <source>
        <dbReference type="SAM" id="SignalP"/>
    </source>
</evidence>
<keyword evidence="1" id="KW-0732">Signal</keyword>
<reference evidence="2" key="1">
    <citation type="submission" date="2023-04" db="EMBL/GenBank/DDBJ databases">
        <title>Ambrosiozyma monospora NBRC 1965.</title>
        <authorList>
            <person name="Ichikawa N."/>
            <person name="Sato H."/>
            <person name="Tonouchi N."/>
        </authorList>
    </citation>
    <scope>NUCLEOTIDE SEQUENCE</scope>
    <source>
        <strain evidence="2">NBRC 1965</strain>
    </source>
</reference>
<dbReference type="Proteomes" id="UP001165063">
    <property type="component" value="Unassembled WGS sequence"/>
</dbReference>
<dbReference type="EMBL" id="BSXU01001612">
    <property type="protein sequence ID" value="GMG29292.1"/>
    <property type="molecule type" value="Genomic_DNA"/>
</dbReference>
<comment type="caution">
    <text evidence="2">The sequence shown here is derived from an EMBL/GenBank/DDBJ whole genome shotgun (WGS) entry which is preliminary data.</text>
</comment>
<name>A0A9W6YWY8_AMBMO</name>